<protein>
    <submittedName>
        <fullName evidence="6">Neuroblastoma-amplified sequence</fullName>
    </submittedName>
</protein>
<dbReference type="GO" id="GO:0015031">
    <property type="term" value="P:protein transport"/>
    <property type="evidence" value="ECO:0007669"/>
    <property type="project" value="UniProtKB-KW"/>
</dbReference>
<evidence type="ECO:0000313" key="7">
    <source>
        <dbReference type="Proteomes" id="UP001279410"/>
    </source>
</evidence>
<keyword evidence="4" id="KW-0653">Protein transport</keyword>
<reference evidence="6" key="1">
    <citation type="submission" date="2022-08" db="EMBL/GenBank/DDBJ databases">
        <title>Genome sequencing of akame (Lates japonicus).</title>
        <authorList>
            <person name="Hashiguchi Y."/>
            <person name="Takahashi H."/>
        </authorList>
    </citation>
    <scope>NUCLEOTIDE SEQUENCE</scope>
    <source>
        <strain evidence="6">Kochi</strain>
    </source>
</reference>
<evidence type="ECO:0000256" key="2">
    <source>
        <dbReference type="ARBA" id="ARBA00022448"/>
    </source>
</evidence>
<proteinExistence type="predicted"/>
<keyword evidence="7" id="KW-1185">Reference proteome</keyword>
<keyword evidence="2" id="KW-0813">Transport</keyword>
<feature type="domain" description="Sec39" evidence="5">
    <location>
        <begin position="11"/>
        <end position="62"/>
    </location>
</feature>
<evidence type="ECO:0000256" key="1">
    <source>
        <dbReference type="ARBA" id="ARBA00004240"/>
    </source>
</evidence>
<dbReference type="Pfam" id="PF08314">
    <property type="entry name" value="Sec39"/>
    <property type="match status" value="1"/>
</dbReference>
<evidence type="ECO:0000256" key="3">
    <source>
        <dbReference type="ARBA" id="ARBA00022824"/>
    </source>
</evidence>
<evidence type="ECO:0000313" key="6">
    <source>
        <dbReference type="EMBL" id="GLD71710.1"/>
    </source>
</evidence>
<dbReference type="PANTHER" id="PTHR15922">
    <property type="entry name" value="NEUROBLASTOMA-AMPLIFIED SEQUENCE"/>
    <property type="match status" value="1"/>
</dbReference>
<organism evidence="6 7">
    <name type="scientific">Lates japonicus</name>
    <name type="common">Japanese lates</name>
    <dbReference type="NCBI Taxonomy" id="270547"/>
    <lineage>
        <taxon>Eukaryota</taxon>
        <taxon>Metazoa</taxon>
        <taxon>Chordata</taxon>
        <taxon>Craniata</taxon>
        <taxon>Vertebrata</taxon>
        <taxon>Euteleostomi</taxon>
        <taxon>Actinopterygii</taxon>
        <taxon>Neopterygii</taxon>
        <taxon>Teleostei</taxon>
        <taxon>Neoteleostei</taxon>
        <taxon>Acanthomorphata</taxon>
        <taxon>Carangaria</taxon>
        <taxon>Carangaria incertae sedis</taxon>
        <taxon>Centropomidae</taxon>
        <taxon>Lates</taxon>
    </lineage>
</organism>
<dbReference type="GO" id="GO:0070939">
    <property type="term" value="C:Dsl1/NZR complex"/>
    <property type="evidence" value="ECO:0007669"/>
    <property type="project" value="TreeGrafter"/>
</dbReference>
<comment type="caution">
    <text evidence="6">The sequence shown here is derived from an EMBL/GenBank/DDBJ whole genome shotgun (WGS) entry which is preliminary data.</text>
</comment>
<dbReference type="PANTHER" id="PTHR15922:SF2">
    <property type="entry name" value="NBAS SUBUNIT OF NRZ TETHERING COMPLEX"/>
    <property type="match status" value="1"/>
</dbReference>
<dbReference type="Proteomes" id="UP001279410">
    <property type="component" value="Unassembled WGS sequence"/>
</dbReference>
<comment type="subcellular location">
    <subcellularLocation>
        <location evidence="1">Endoplasmic reticulum</location>
    </subcellularLocation>
</comment>
<feature type="non-terminal residue" evidence="6">
    <location>
        <position position="1"/>
    </location>
</feature>
<evidence type="ECO:0000259" key="5">
    <source>
        <dbReference type="Pfam" id="PF08314"/>
    </source>
</evidence>
<dbReference type="GO" id="GO:0006890">
    <property type="term" value="P:retrograde vesicle-mediated transport, Golgi to endoplasmic reticulum"/>
    <property type="evidence" value="ECO:0007669"/>
    <property type="project" value="InterPro"/>
</dbReference>
<gene>
    <name evidence="6" type="ORF">AKAME5_002303200</name>
</gene>
<sequence>FFKKFRSQNIVLSARNYARESNVQALDILFTYHGADLLQHRLAILYNFPETTSPHEYTILLPEAW</sequence>
<dbReference type="AlphaFoldDB" id="A0AAD3NFY2"/>
<keyword evidence="3" id="KW-0256">Endoplasmic reticulum</keyword>
<accession>A0AAD3NFY2</accession>
<dbReference type="GO" id="GO:0000149">
    <property type="term" value="F:SNARE binding"/>
    <property type="evidence" value="ECO:0007669"/>
    <property type="project" value="TreeGrafter"/>
</dbReference>
<dbReference type="EMBL" id="BRZM01000704">
    <property type="protein sequence ID" value="GLD71710.1"/>
    <property type="molecule type" value="Genomic_DNA"/>
</dbReference>
<evidence type="ECO:0000256" key="4">
    <source>
        <dbReference type="ARBA" id="ARBA00022927"/>
    </source>
</evidence>
<name>A0AAD3NFY2_LATJO</name>
<dbReference type="InterPro" id="IPR013244">
    <property type="entry name" value="Sec39_domain"/>
</dbReference>